<dbReference type="Proteomes" id="UP001154282">
    <property type="component" value="Unassembled WGS sequence"/>
</dbReference>
<protein>
    <recommendedName>
        <fullName evidence="3">Secreted protein</fullName>
    </recommendedName>
</protein>
<gene>
    <name evidence="1" type="ORF">LITE_LOCUS28286</name>
</gene>
<proteinExistence type="predicted"/>
<evidence type="ECO:0000313" key="1">
    <source>
        <dbReference type="EMBL" id="CAI0444871.1"/>
    </source>
</evidence>
<keyword evidence="2" id="KW-1185">Reference proteome</keyword>
<organism evidence="1 2">
    <name type="scientific">Linum tenue</name>
    <dbReference type="NCBI Taxonomy" id="586396"/>
    <lineage>
        <taxon>Eukaryota</taxon>
        <taxon>Viridiplantae</taxon>
        <taxon>Streptophyta</taxon>
        <taxon>Embryophyta</taxon>
        <taxon>Tracheophyta</taxon>
        <taxon>Spermatophyta</taxon>
        <taxon>Magnoliopsida</taxon>
        <taxon>eudicotyledons</taxon>
        <taxon>Gunneridae</taxon>
        <taxon>Pentapetalae</taxon>
        <taxon>rosids</taxon>
        <taxon>fabids</taxon>
        <taxon>Malpighiales</taxon>
        <taxon>Linaceae</taxon>
        <taxon>Linum</taxon>
    </lineage>
</organism>
<accession>A0AAV0MFC3</accession>
<reference evidence="1" key="1">
    <citation type="submission" date="2022-08" db="EMBL/GenBank/DDBJ databases">
        <authorList>
            <person name="Gutierrez-Valencia J."/>
        </authorList>
    </citation>
    <scope>NUCLEOTIDE SEQUENCE</scope>
</reference>
<dbReference type="EMBL" id="CAMGYJ010000007">
    <property type="protein sequence ID" value="CAI0444871.1"/>
    <property type="molecule type" value="Genomic_DNA"/>
</dbReference>
<dbReference type="AlphaFoldDB" id="A0AAV0MFC3"/>
<sequence length="210" mass="23938">MSRDPQSLILSSLFCSIARVETLLHLPDAVPLPPAIARVETQRKVAAARQPSPSFRRRDLGLLWSLLAVLRRRHSRTATSAPLRRPLNYVSLLCLSKRRDLRLLIVDVTDEVSLLLLLLLVVGDLRQLKVVVVRLLLFRPGVVVGVQEVDLFNLPKLNRLHQLHRFPPLSIVEVHLSVHLPRLLPRLLMLTRALLIQRQLQETFFTARNG</sequence>
<evidence type="ECO:0008006" key="3">
    <source>
        <dbReference type="Google" id="ProtNLM"/>
    </source>
</evidence>
<name>A0AAV0MFC3_9ROSI</name>
<comment type="caution">
    <text evidence="1">The sequence shown here is derived from an EMBL/GenBank/DDBJ whole genome shotgun (WGS) entry which is preliminary data.</text>
</comment>
<evidence type="ECO:0000313" key="2">
    <source>
        <dbReference type="Proteomes" id="UP001154282"/>
    </source>
</evidence>